<dbReference type="EMBL" id="NCXO01000096">
    <property type="protein sequence ID" value="OSC22963.1"/>
    <property type="molecule type" value="Genomic_DNA"/>
</dbReference>
<dbReference type="Proteomes" id="UP000193577">
    <property type="component" value="Unassembled WGS sequence"/>
</dbReference>
<organism evidence="1 2">
    <name type="scientific">Mycolicibacillus koreensis</name>
    <dbReference type="NCBI Taxonomy" id="1069220"/>
    <lineage>
        <taxon>Bacteria</taxon>
        <taxon>Bacillati</taxon>
        <taxon>Actinomycetota</taxon>
        <taxon>Actinomycetes</taxon>
        <taxon>Mycobacteriales</taxon>
        <taxon>Mycobacteriaceae</taxon>
        <taxon>Mycolicibacillus</taxon>
    </lineage>
</organism>
<sequence>MLVARRGIQALGSERKCHSWTDWLALAGLLDGGVRRSRGVTVVAKDGHLCKSLLERQVDDFFYDNNIEHEPEPWYPYDSELNPHGYRADWKLRDGTFVEALGFPDDTTYMAKADHKIRLAQQFGIDVVVVTEDVLRSLPAIFSRWMP</sequence>
<accession>A0AA91PAQ9</accession>
<gene>
    <name evidence="1" type="ORF">B8W67_19955</name>
</gene>
<reference evidence="1 2" key="1">
    <citation type="submission" date="2017-04" db="EMBL/GenBank/DDBJ databases">
        <title>The new phylogeny of genus Mycobacterium.</title>
        <authorList>
            <person name="Tortoli E."/>
            <person name="Trovato A."/>
            <person name="Cirillo D.M."/>
        </authorList>
    </citation>
    <scope>NUCLEOTIDE SEQUENCE [LARGE SCALE GENOMIC DNA]</scope>
    <source>
        <strain evidence="1 2">KCTC 19819</strain>
    </source>
</reference>
<keyword evidence="2" id="KW-1185">Reference proteome</keyword>
<evidence type="ECO:0000313" key="2">
    <source>
        <dbReference type="Proteomes" id="UP000193577"/>
    </source>
</evidence>
<proteinExistence type="predicted"/>
<protein>
    <submittedName>
        <fullName evidence="1">Uncharacterized protein</fullName>
    </submittedName>
</protein>
<evidence type="ECO:0000313" key="1">
    <source>
        <dbReference type="EMBL" id="OSC22963.1"/>
    </source>
</evidence>
<comment type="caution">
    <text evidence="1">The sequence shown here is derived from an EMBL/GenBank/DDBJ whole genome shotgun (WGS) entry which is preliminary data.</text>
</comment>
<name>A0AA91PAQ9_9MYCO</name>
<dbReference type="AlphaFoldDB" id="A0AA91PAQ9"/>